<evidence type="ECO:0000256" key="1">
    <source>
        <dbReference type="SAM" id="Phobius"/>
    </source>
</evidence>
<gene>
    <name evidence="3" type="primary">dltA_3</name>
    <name evidence="3" type="ORF">LKMONMHP_2773</name>
</gene>
<dbReference type="NCBIfam" id="TIGR01733">
    <property type="entry name" value="AA-adenyl-dom"/>
    <property type="match status" value="1"/>
</dbReference>
<reference evidence="3" key="2">
    <citation type="submission" date="2021-08" db="EMBL/GenBank/DDBJ databases">
        <authorList>
            <person name="Tani A."/>
            <person name="Ola A."/>
            <person name="Ogura Y."/>
            <person name="Katsura K."/>
            <person name="Hayashi T."/>
        </authorList>
    </citation>
    <scope>NUCLEOTIDE SEQUENCE</scope>
    <source>
        <strain evidence="3">NBRC 15689</strain>
    </source>
</reference>
<feature type="transmembrane region" description="Helical" evidence="1">
    <location>
        <begin position="669"/>
        <end position="689"/>
    </location>
</feature>
<dbReference type="InterPro" id="IPR042099">
    <property type="entry name" value="ANL_N_sf"/>
</dbReference>
<feature type="domain" description="Carrier" evidence="2">
    <location>
        <begin position="528"/>
        <end position="605"/>
    </location>
</feature>
<feature type="transmembrane region" description="Helical" evidence="1">
    <location>
        <begin position="868"/>
        <end position="889"/>
    </location>
</feature>
<protein>
    <submittedName>
        <fullName evidence="3">D-alanine--D-alanyl carrier protein ligase</fullName>
    </submittedName>
</protein>
<keyword evidence="1" id="KW-0812">Transmembrane</keyword>
<keyword evidence="4" id="KW-1185">Reference proteome</keyword>
<dbReference type="InterPro" id="IPR010071">
    <property type="entry name" value="AA_adenyl_dom"/>
</dbReference>
<feature type="transmembrane region" description="Helical" evidence="1">
    <location>
        <begin position="1111"/>
        <end position="1136"/>
    </location>
</feature>
<evidence type="ECO:0000313" key="4">
    <source>
        <dbReference type="Proteomes" id="UP001055156"/>
    </source>
</evidence>
<dbReference type="GO" id="GO:0016874">
    <property type="term" value="F:ligase activity"/>
    <property type="evidence" value="ECO:0007669"/>
    <property type="project" value="UniProtKB-KW"/>
</dbReference>
<dbReference type="NCBIfam" id="TIGR02353">
    <property type="entry name" value="NRPS_term_dom"/>
    <property type="match status" value="1"/>
</dbReference>
<dbReference type="CDD" id="cd05930">
    <property type="entry name" value="A_NRPS"/>
    <property type="match status" value="1"/>
</dbReference>
<dbReference type="InterPro" id="IPR011004">
    <property type="entry name" value="Trimer_LpxA-like_sf"/>
</dbReference>
<dbReference type="InterPro" id="IPR025110">
    <property type="entry name" value="AMP-bd_C"/>
</dbReference>
<dbReference type="Gene3D" id="3.40.50.12780">
    <property type="entry name" value="N-terminal domain of ligase-like"/>
    <property type="match status" value="1"/>
</dbReference>
<dbReference type="Pfam" id="PF00501">
    <property type="entry name" value="AMP-binding"/>
    <property type="match status" value="1"/>
</dbReference>
<dbReference type="InterPro" id="IPR009081">
    <property type="entry name" value="PP-bd_ACP"/>
</dbReference>
<dbReference type="InterPro" id="IPR045851">
    <property type="entry name" value="AMP-bd_C_sf"/>
</dbReference>
<dbReference type="PANTHER" id="PTHR45527:SF1">
    <property type="entry name" value="FATTY ACID SYNTHASE"/>
    <property type="match status" value="1"/>
</dbReference>
<feature type="transmembrane region" description="Helical" evidence="1">
    <location>
        <begin position="909"/>
        <end position="930"/>
    </location>
</feature>
<dbReference type="Gene3D" id="3.30.300.30">
    <property type="match status" value="1"/>
</dbReference>
<keyword evidence="3" id="KW-0436">Ligase</keyword>
<dbReference type="SUPFAM" id="SSF47336">
    <property type="entry name" value="ACP-like"/>
    <property type="match status" value="1"/>
</dbReference>
<dbReference type="Proteomes" id="UP001055156">
    <property type="component" value="Unassembled WGS sequence"/>
</dbReference>
<organism evidence="3 4">
    <name type="scientific">Methylobacterium organophilum</name>
    <dbReference type="NCBI Taxonomy" id="410"/>
    <lineage>
        <taxon>Bacteria</taxon>
        <taxon>Pseudomonadati</taxon>
        <taxon>Pseudomonadota</taxon>
        <taxon>Alphaproteobacteria</taxon>
        <taxon>Hyphomicrobiales</taxon>
        <taxon>Methylobacteriaceae</taxon>
        <taxon>Methylobacterium</taxon>
    </lineage>
</organism>
<evidence type="ECO:0000259" key="2">
    <source>
        <dbReference type="PROSITE" id="PS50075"/>
    </source>
</evidence>
<dbReference type="RefSeq" id="WP_238311703.1">
    <property type="nucleotide sequence ID" value="NZ_BPQV01000007.1"/>
</dbReference>
<dbReference type="InterPro" id="IPR036736">
    <property type="entry name" value="ACP-like_sf"/>
</dbReference>
<dbReference type="PROSITE" id="PS50075">
    <property type="entry name" value="CARRIER"/>
    <property type="match status" value="1"/>
</dbReference>
<proteinExistence type="predicted"/>
<dbReference type="EMBL" id="BPQV01000007">
    <property type="protein sequence ID" value="GJE27911.1"/>
    <property type="molecule type" value="Genomic_DNA"/>
</dbReference>
<dbReference type="Pfam" id="PF13193">
    <property type="entry name" value="AMP-binding_C"/>
    <property type="match status" value="1"/>
</dbReference>
<dbReference type="Pfam" id="PF00550">
    <property type="entry name" value="PP-binding"/>
    <property type="match status" value="1"/>
</dbReference>
<reference evidence="3" key="1">
    <citation type="journal article" date="2021" name="Front. Microbiol.">
        <title>Comprehensive Comparative Genomics and Phenotyping of Methylobacterium Species.</title>
        <authorList>
            <person name="Alessa O."/>
            <person name="Ogura Y."/>
            <person name="Fujitani Y."/>
            <person name="Takami H."/>
            <person name="Hayashi T."/>
            <person name="Sahin N."/>
            <person name="Tani A."/>
        </authorList>
    </citation>
    <scope>NUCLEOTIDE SEQUENCE</scope>
    <source>
        <strain evidence="3">NBRC 15689</strain>
    </source>
</reference>
<accession>A0ABQ4TA23</accession>
<dbReference type="Gene3D" id="2.160.10.10">
    <property type="entry name" value="Hexapeptide repeat proteins"/>
    <property type="match status" value="3"/>
</dbReference>
<sequence>MNMRPDLACRSILRGRKDPSLLRDELLPEIVSDSARARPEHIAIVFGGTRITYAELEARADRVARALRARGAGPGRFVGLWMTRSLDLHVALLGILKSGAAYIPFDADAPPDRIGECLTDCAADLLIVDSVTAAKLERAPAATPLPFAALIDEGGAGAPIDLRALGLTNAHPAYAIYTSGSTGKPKGIVISHANICHYLRAANQVYGMTGDDVCFQGASVAFDLSLEEIFVPYLVGATLWVASPAILGEVDALPGVMRAAGITVLDTVPTLLAMMPEDVPSLRIIILGGEACPPAVRQRWCRPGRTVFNSYGPTEATVVATVDIVTPDAPVTIGGPIPNYTCYIVTEQGILAGPGEEGELLIGGPGLAGGYLGRPDLTAEKFIANPFDPEGADPVLYRSGDAVSVDPGGKILFHGRIDDQVKLRGFRIELGEIEARLSTTPGIAQAAVVVRPDNGIDRLVAFVVPEAGRSLDRAALRAALKAQLPPYMVPAHFEEMAVLPRLTSGKADRKALKAMVLQAADEAEVQEAPQTATEAALLAAAQPLFPGQVLAFEADFFNDLGGHSLLAARFLAAVRETSRLASLTLEDVYGQRSLRAMAAALDTRISDAPDAGPVDLSFEPPPRMRRLLCGLAQAACLPLLLLGRTGPWLTIFVVYELITTDEVIRFHEVLMLLGTYALVTFAVTVAGILGKRAVLWRAKPGRYPLWGVYFFRWWLAKQFVGLTHLSLMQGTPLAAATMRALGARVGRRSIVSGLNAGAIDLLTIGDDVTLGAKLSVANAEVVGNELVIGPVEIQSAAYIGTSCAIGHGVIIEEGAELGDLTAILPGTRVGAFEHWDGSPGRRVGAVDPATWPAPAPEPTRAMQAARTAFFALMVLFMPAMALLPVFPAFYLFDRYDTVLQALVGLDYHWYLPVLTWPTAMLLVFGTAMLVTAIRWIVLPRAGEGTHSIHSGFYLRKWTVGLASDVMLDTLSSLFSTVYMRHWYRLMGARIGRDTEVATNFAGRYDTIEIGDHCFVADEVVVGDEDIRRGWMTIRKVRTGSRVFIGNDAVLPPGTDIPDGCLIGIKSKPPAGSAIEPGDTWFGSPPLRLPVRQRFDDAQTAMTFRPSAGRRLLRAVFELFSASMPTMMFITLGTYAAEYVLFPALEHQSWGMFLAIFVATCTACALILAGVVLVLKWIMMGVYRPGNHGLWSWWALRTEAMTTLYWGTAGAILLDSLRGTVLLPPALRLFGVKIGHGVFLDSTDITEFDCVRIGDHAAINATANLQTHLFEDRVMKIGPIEIGRGVSVGALTTVLYDTRVGGHARLGPLTIIMKGEAIPANTQWAGAPARPMQAAA</sequence>
<dbReference type="PANTHER" id="PTHR45527">
    <property type="entry name" value="NONRIBOSOMAL PEPTIDE SYNTHETASE"/>
    <property type="match status" value="1"/>
</dbReference>
<dbReference type="InterPro" id="IPR000873">
    <property type="entry name" value="AMP-dep_synth/lig_dom"/>
</dbReference>
<name>A0ABQ4TA23_METOR</name>
<feature type="transmembrane region" description="Helical" evidence="1">
    <location>
        <begin position="1148"/>
        <end position="1174"/>
    </location>
</feature>
<keyword evidence="1" id="KW-1133">Transmembrane helix</keyword>
<evidence type="ECO:0000313" key="3">
    <source>
        <dbReference type="EMBL" id="GJE27911.1"/>
    </source>
</evidence>
<dbReference type="InterPro" id="IPR012728">
    <property type="entry name" value="Pls/PosA_C"/>
</dbReference>
<dbReference type="SUPFAM" id="SSF56801">
    <property type="entry name" value="Acetyl-CoA synthetase-like"/>
    <property type="match status" value="1"/>
</dbReference>
<keyword evidence="1" id="KW-0472">Membrane</keyword>
<dbReference type="SUPFAM" id="SSF51161">
    <property type="entry name" value="Trimeric LpxA-like enzymes"/>
    <property type="match status" value="3"/>
</dbReference>
<comment type="caution">
    <text evidence="3">The sequence shown here is derived from an EMBL/GenBank/DDBJ whole genome shotgun (WGS) entry which is preliminary data.</text>
</comment>
<dbReference type="Gene3D" id="1.10.1200.10">
    <property type="entry name" value="ACP-like"/>
    <property type="match status" value="1"/>
</dbReference>